<keyword evidence="4" id="KW-1185">Reference proteome</keyword>
<keyword evidence="1" id="KW-1133">Transmembrane helix</keyword>
<dbReference type="OrthoDB" id="3263055at2759"/>
<evidence type="ECO:0000313" key="4">
    <source>
        <dbReference type="Proteomes" id="UP000886523"/>
    </source>
</evidence>
<evidence type="ECO:0000313" key="3">
    <source>
        <dbReference type="EMBL" id="KAF9514782.1"/>
    </source>
</evidence>
<dbReference type="PANTHER" id="PTHR40465:SF1">
    <property type="entry name" value="DUF6534 DOMAIN-CONTAINING PROTEIN"/>
    <property type="match status" value="1"/>
</dbReference>
<feature type="transmembrane region" description="Helical" evidence="1">
    <location>
        <begin position="12"/>
        <end position="37"/>
    </location>
</feature>
<reference evidence="3" key="1">
    <citation type="journal article" date="2020" name="Nat. Commun.">
        <title>Large-scale genome sequencing of mycorrhizal fungi provides insights into the early evolution of symbiotic traits.</title>
        <authorList>
            <person name="Miyauchi S."/>
            <person name="Kiss E."/>
            <person name="Kuo A."/>
            <person name="Drula E."/>
            <person name="Kohler A."/>
            <person name="Sanchez-Garcia M."/>
            <person name="Morin E."/>
            <person name="Andreopoulos B."/>
            <person name="Barry K.W."/>
            <person name="Bonito G."/>
            <person name="Buee M."/>
            <person name="Carver A."/>
            <person name="Chen C."/>
            <person name="Cichocki N."/>
            <person name="Clum A."/>
            <person name="Culley D."/>
            <person name="Crous P.W."/>
            <person name="Fauchery L."/>
            <person name="Girlanda M."/>
            <person name="Hayes R.D."/>
            <person name="Keri Z."/>
            <person name="LaButti K."/>
            <person name="Lipzen A."/>
            <person name="Lombard V."/>
            <person name="Magnuson J."/>
            <person name="Maillard F."/>
            <person name="Murat C."/>
            <person name="Nolan M."/>
            <person name="Ohm R.A."/>
            <person name="Pangilinan J."/>
            <person name="Pereira M.F."/>
            <person name="Perotto S."/>
            <person name="Peter M."/>
            <person name="Pfister S."/>
            <person name="Riley R."/>
            <person name="Sitrit Y."/>
            <person name="Stielow J.B."/>
            <person name="Szollosi G."/>
            <person name="Zifcakova L."/>
            <person name="Stursova M."/>
            <person name="Spatafora J.W."/>
            <person name="Tedersoo L."/>
            <person name="Vaario L.M."/>
            <person name="Yamada A."/>
            <person name="Yan M."/>
            <person name="Wang P."/>
            <person name="Xu J."/>
            <person name="Bruns T."/>
            <person name="Baldrian P."/>
            <person name="Vilgalys R."/>
            <person name="Dunand C."/>
            <person name="Henrissat B."/>
            <person name="Grigoriev I.V."/>
            <person name="Hibbett D."/>
            <person name="Nagy L.G."/>
            <person name="Martin F.M."/>
        </authorList>
    </citation>
    <scope>NUCLEOTIDE SEQUENCE</scope>
    <source>
        <strain evidence="3">UP504</strain>
    </source>
</reference>
<feature type="transmembrane region" description="Helical" evidence="1">
    <location>
        <begin position="117"/>
        <end position="138"/>
    </location>
</feature>
<keyword evidence="1" id="KW-0472">Membrane</keyword>
<name>A0A9P6AZM9_9AGAM</name>
<keyword evidence="1" id="KW-0812">Transmembrane</keyword>
<dbReference type="PANTHER" id="PTHR40465">
    <property type="entry name" value="CHROMOSOME 1, WHOLE GENOME SHOTGUN SEQUENCE"/>
    <property type="match status" value="1"/>
</dbReference>
<feature type="domain" description="DUF6534" evidence="2">
    <location>
        <begin position="168"/>
        <end position="253"/>
    </location>
</feature>
<dbReference type="Pfam" id="PF20152">
    <property type="entry name" value="DUF6534"/>
    <property type="match status" value="1"/>
</dbReference>
<dbReference type="Proteomes" id="UP000886523">
    <property type="component" value="Unassembled WGS sequence"/>
</dbReference>
<dbReference type="AlphaFoldDB" id="A0A9P6AZM9"/>
<organism evidence="3 4">
    <name type="scientific">Hydnum rufescens UP504</name>
    <dbReference type="NCBI Taxonomy" id="1448309"/>
    <lineage>
        <taxon>Eukaryota</taxon>
        <taxon>Fungi</taxon>
        <taxon>Dikarya</taxon>
        <taxon>Basidiomycota</taxon>
        <taxon>Agaricomycotina</taxon>
        <taxon>Agaricomycetes</taxon>
        <taxon>Cantharellales</taxon>
        <taxon>Hydnaceae</taxon>
        <taxon>Hydnum</taxon>
    </lineage>
</organism>
<dbReference type="EMBL" id="MU128957">
    <property type="protein sequence ID" value="KAF9514782.1"/>
    <property type="molecule type" value="Genomic_DNA"/>
</dbReference>
<proteinExistence type="predicted"/>
<evidence type="ECO:0000256" key="1">
    <source>
        <dbReference type="SAM" id="Phobius"/>
    </source>
</evidence>
<accession>A0A9P6AZM9</accession>
<feature type="transmembrane region" description="Helical" evidence="1">
    <location>
        <begin position="228"/>
        <end position="249"/>
    </location>
</feature>
<evidence type="ECO:0000259" key="2">
    <source>
        <dbReference type="Pfam" id="PF20152"/>
    </source>
</evidence>
<gene>
    <name evidence="3" type="ORF">BS47DRAFT_842223</name>
</gene>
<feature type="transmembrane region" description="Helical" evidence="1">
    <location>
        <begin position="158"/>
        <end position="180"/>
    </location>
</feature>
<comment type="caution">
    <text evidence="3">The sequence shown here is derived from an EMBL/GenBank/DDBJ whole genome shotgun (WGS) entry which is preliminary data.</text>
</comment>
<feature type="transmembrane region" description="Helical" evidence="1">
    <location>
        <begin position="200"/>
        <end position="222"/>
    </location>
</feature>
<protein>
    <recommendedName>
        <fullName evidence="2">DUF6534 domain-containing protein</fullName>
    </recommendedName>
</protein>
<sequence>MEVIHATPVNILGGSLFGILLAALCFGALTIQTSSYYCAFPNDGRPVKLVVGVLWTLQAFQLACSAQSLYWWSVKNYNNPLALKWGTWEFSMHQINIVCSSVTVQTFFAHRVYSLSANLYVGVLVQVLVLLQLGFGTATSVKANMHLELQVIVKESKWLFVSWLAIQAATDIVIAIWMCLLLRRRRTGFQKTDSVINRMVLYTISPGLVTSVLSCIDLVLFAKYGFQFGVIVICMTLGPFYSITMLINLHTRKTLQARLSTPSLFERNSMKKIIRENAEGHGRGGSRLQA</sequence>
<feature type="transmembrane region" description="Helical" evidence="1">
    <location>
        <begin position="49"/>
        <end position="72"/>
    </location>
</feature>
<dbReference type="InterPro" id="IPR045339">
    <property type="entry name" value="DUF6534"/>
</dbReference>